<dbReference type="EMBL" id="HBGK01008697">
    <property type="protein sequence ID" value="CAD9275600.1"/>
    <property type="molecule type" value="Transcribed_RNA"/>
</dbReference>
<keyword evidence="1" id="KW-0175">Coiled coil</keyword>
<feature type="coiled-coil region" evidence="1">
    <location>
        <begin position="229"/>
        <end position="309"/>
    </location>
</feature>
<organism evidence="2">
    <name type="scientific">Grammatophora oceanica</name>
    <dbReference type="NCBI Taxonomy" id="210454"/>
    <lineage>
        <taxon>Eukaryota</taxon>
        <taxon>Sar</taxon>
        <taxon>Stramenopiles</taxon>
        <taxon>Ochrophyta</taxon>
        <taxon>Bacillariophyta</taxon>
        <taxon>Fragilariophyceae</taxon>
        <taxon>Fragilariophycidae</taxon>
        <taxon>Rhabdonematales</taxon>
        <taxon>Grammatophoraceae</taxon>
        <taxon>Grammatophora</taxon>
    </lineage>
</organism>
<protein>
    <submittedName>
        <fullName evidence="2">Uncharacterized protein</fullName>
    </submittedName>
</protein>
<evidence type="ECO:0000256" key="1">
    <source>
        <dbReference type="SAM" id="Coils"/>
    </source>
</evidence>
<proteinExistence type="predicted"/>
<dbReference type="AlphaFoldDB" id="A0A7S1UQR2"/>
<reference evidence="2" key="1">
    <citation type="submission" date="2021-01" db="EMBL/GenBank/DDBJ databases">
        <authorList>
            <person name="Corre E."/>
            <person name="Pelletier E."/>
            <person name="Niang G."/>
            <person name="Scheremetjew M."/>
            <person name="Finn R."/>
            <person name="Kale V."/>
            <person name="Holt S."/>
            <person name="Cochrane G."/>
            <person name="Meng A."/>
            <person name="Brown T."/>
            <person name="Cohen L."/>
        </authorList>
    </citation>
    <scope>NUCLEOTIDE SEQUENCE</scope>
    <source>
        <strain evidence="2">CCMP 410</strain>
    </source>
</reference>
<accession>A0A7S1UQR2</accession>
<dbReference type="Gene3D" id="1.25.40.20">
    <property type="entry name" value="Ankyrin repeat-containing domain"/>
    <property type="match status" value="1"/>
</dbReference>
<name>A0A7S1UQR2_9STRA</name>
<sequence>MMDIMTSPGSPNRVSDLMVEDDIMMMKNDVMALIEKKNWEALIQKTKHDKSIAATMLTAGATGKQGNFALHEVCKNQPSVAVLLALIEANPGAVKTKGCWGYLPLHYACTSDAGKEVVKKLLEVHPGGARTRDEHESVLPLHLACKWGNSPDVIIEIMTTYPEGIFIRDASGRVPMDHAKKLHSNKEPVMAALKLGPMFVATSKSAQRRVADEHSARVKGMEQAHTAHVQKWEARYKQERDHHEEMKMELEGELKHANDTITEVADDLKNKTTECESVVEKNGEMETKINTLEKDFDDARKEHKAVMQSARVAHEAHKQENQSIIESLRFKVGVLETAKAGLEGQLSSEQTLNASLAKRAALVEPLQQEKEMHLETIAHLENKVTVHEKAQFALSNKAALLEEAKAETEAELEKVRRDLSNTRVVNVTVTKELADSRLRVDIYDNRMEELKKLISAVSLNMNSWSIEATLKAEEAAAMVDEENKQQEFDTSV</sequence>
<dbReference type="InterPro" id="IPR036770">
    <property type="entry name" value="Ankyrin_rpt-contain_sf"/>
</dbReference>
<feature type="coiled-coil region" evidence="1">
    <location>
        <begin position="398"/>
        <end position="453"/>
    </location>
</feature>
<gene>
    <name evidence="2" type="ORF">GOCE00092_LOCUS4508</name>
</gene>
<evidence type="ECO:0000313" key="2">
    <source>
        <dbReference type="EMBL" id="CAD9275600.1"/>
    </source>
</evidence>
<dbReference type="SUPFAM" id="SSF48403">
    <property type="entry name" value="Ankyrin repeat"/>
    <property type="match status" value="1"/>
</dbReference>